<dbReference type="Pfam" id="PF02784">
    <property type="entry name" value="Orn_Arg_deC_N"/>
    <property type="match status" value="1"/>
</dbReference>
<dbReference type="CDD" id="cd00622">
    <property type="entry name" value="PLPDE_III_ODC"/>
    <property type="match status" value="1"/>
</dbReference>
<dbReference type="Gene3D" id="2.40.37.10">
    <property type="entry name" value="Lyase, Ornithine Decarboxylase, Chain A, domain 1"/>
    <property type="match status" value="1"/>
</dbReference>
<evidence type="ECO:0000256" key="5">
    <source>
        <dbReference type="PIRSR" id="PIRSR600183-50"/>
    </source>
</evidence>
<evidence type="ECO:0000259" key="6">
    <source>
        <dbReference type="Pfam" id="PF02784"/>
    </source>
</evidence>
<evidence type="ECO:0000256" key="2">
    <source>
        <dbReference type="ARBA" id="ARBA00008872"/>
    </source>
</evidence>
<dbReference type="Proteomes" id="UP001150538">
    <property type="component" value="Unassembled WGS sequence"/>
</dbReference>
<dbReference type="SUPFAM" id="SSF51419">
    <property type="entry name" value="PLP-binding barrel"/>
    <property type="match status" value="1"/>
</dbReference>
<dbReference type="SUPFAM" id="SSF50621">
    <property type="entry name" value="Alanine racemase C-terminal domain-like"/>
    <property type="match status" value="1"/>
</dbReference>
<evidence type="ECO:0000256" key="4">
    <source>
        <dbReference type="ARBA" id="ARBA00023239"/>
    </source>
</evidence>
<dbReference type="OrthoDB" id="5034579at2759"/>
<keyword evidence="4 7" id="KW-0456">Lyase</keyword>
<dbReference type="GO" id="GO:0005737">
    <property type="term" value="C:cytoplasm"/>
    <property type="evidence" value="ECO:0007669"/>
    <property type="project" value="TreeGrafter"/>
</dbReference>
<evidence type="ECO:0000313" key="7">
    <source>
        <dbReference type="EMBL" id="KAJ1918242.1"/>
    </source>
</evidence>
<accession>A0A9W7ZWQ8</accession>
<dbReference type="InterPro" id="IPR000183">
    <property type="entry name" value="Orn/DAP/Arg_de-COase"/>
</dbReference>
<dbReference type="PANTHER" id="PTHR11482:SF6">
    <property type="entry name" value="ORNITHINE DECARBOXYLASE 1-RELATED"/>
    <property type="match status" value="1"/>
</dbReference>
<dbReference type="PANTHER" id="PTHR11482">
    <property type="entry name" value="ARGININE/DIAMINOPIMELATE/ORNITHINE DECARBOXYLASE"/>
    <property type="match status" value="1"/>
</dbReference>
<gene>
    <name evidence="7" type="primary">SPE1</name>
    <name evidence="7" type="ORF">H4219_002714</name>
</gene>
<evidence type="ECO:0000313" key="8">
    <source>
        <dbReference type="Proteomes" id="UP001150538"/>
    </source>
</evidence>
<reference evidence="7" key="1">
    <citation type="submission" date="2022-07" db="EMBL/GenBank/DDBJ databases">
        <title>Phylogenomic reconstructions and comparative analyses of Kickxellomycotina fungi.</title>
        <authorList>
            <person name="Reynolds N.K."/>
            <person name="Stajich J.E."/>
            <person name="Barry K."/>
            <person name="Grigoriev I.V."/>
            <person name="Crous P."/>
            <person name="Smith M.E."/>
        </authorList>
    </citation>
    <scope>NUCLEOTIDE SEQUENCE</scope>
    <source>
        <strain evidence="7">NBRC 100468</strain>
    </source>
</reference>
<dbReference type="InterPro" id="IPR002433">
    <property type="entry name" value="Orn_de-COase"/>
</dbReference>
<evidence type="ECO:0000256" key="3">
    <source>
        <dbReference type="ARBA" id="ARBA00022898"/>
    </source>
</evidence>
<dbReference type="InterPro" id="IPR009006">
    <property type="entry name" value="Ala_racemase/Decarboxylase_C"/>
</dbReference>
<dbReference type="EC" id="4.1.1.17" evidence="7"/>
<dbReference type="FunFam" id="2.40.37.10:FF:000005">
    <property type="entry name" value="Ornithine decarboxylase"/>
    <property type="match status" value="1"/>
</dbReference>
<dbReference type="AlphaFoldDB" id="A0A9W7ZWQ8"/>
<dbReference type="PRINTS" id="PR01179">
    <property type="entry name" value="ODADCRBXLASE"/>
</dbReference>
<feature type="modified residue" description="N6-(pyridoxal phosphate)lysine" evidence="5">
    <location>
        <position position="92"/>
    </location>
</feature>
<evidence type="ECO:0000256" key="1">
    <source>
        <dbReference type="ARBA" id="ARBA00001933"/>
    </source>
</evidence>
<dbReference type="GO" id="GO:0033387">
    <property type="term" value="P:putrescine biosynthetic process from arginine, via ornithine"/>
    <property type="evidence" value="ECO:0007669"/>
    <property type="project" value="TreeGrafter"/>
</dbReference>
<dbReference type="Gene3D" id="3.20.20.10">
    <property type="entry name" value="Alanine racemase"/>
    <property type="match status" value="1"/>
</dbReference>
<comment type="caution">
    <text evidence="7">The sequence shown here is derived from an EMBL/GenBank/DDBJ whole genome shotgun (WGS) entry which is preliminary data.</text>
</comment>
<comment type="cofactor">
    <cofactor evidence="1 5">
        <name>pyridoxal 5'-phosphate</name>
        <dbReference type="ChEBI" id="CHEBI:597326"/>
    </cofactor>
</comment>
<dbReference type="EMBL" id="JANBPU010000050">
    <property type="protein sequence ID" value="KAJ1918242.1"/>
    <property type="molecule type" value="Genomic_DNA"/>
</dbReference>
<dbReference type="InterPro" id="IPR022644">
    <property type="entry name" value="De-COase2_N"/>
</dbReference>
<protein>
    <submittedName>
        <fullName evidence="7">Ornithine decarboxylase</fullName>
        <ecNumber evidence="7">4.1.1.17</ecNumber>
    </submittedName>
</protein>
<dbReference type="PRINTS" id="PR01182">
    <property type="entry name" value="ORNDCRBXLASE"/>
</dbReference>
<name>A0A9W7ZWQ8_9FUNG</name>
<feature type="active site" description="Proton donor" evidence="5">
    <location>
        <position position="401"/>
    </location>
</feature>
<feature type="domain" description="Orn/DAP/Arg decarboxylase 2 N-terminal" evidence="6">
    <location>
        <begin position="69"/>
        <end position="313"/>
    </location>
</feature>
<dbReference type="InterPro" id="IPR029066">
    <property type="entry name" value="PLP-binding_barrel"/>
</dbReference>
<comment type="similarity">
    <text evidence="2">Belongs to the Orn/Lys/Arg decarboxylase class-II family.</text>
</comment>
<dbReference type="GO" id="GO:0004586">
    <property type="term" value="F:ornithine decarboxylase activity"/>
    <property type="evidence" value="ECO:0007669"/>
    <property type="project" value="UniProtKB-EC"/>
</dbReference>
<organism evidence="7 8">
    <name type="scientific">Mycoemilia scoparia</name>
    <dbReference type="NCBI Taxonomy" id="417184"/>
    <lineage>
        <taxon>Eukaryota</taxon>
        <taxon>Fungi</taxon>
        <taxon>Fungi incertae sedis</taxon>
        <taxon>Zoopagomycota</taxon>
        <taxon>Kickxellomycotina</taxon>
        <taxon>Kickxellomycetes</taxon>
        <taxon>Kickxellales</taxon>
        <taxon>Kickxellaceae</taxon>
        <taxon>Mycoemilia</taxon>
    </lineage>
</organism>
<proteinExistence type="inferred from homology"/>
<sequence>MQSDSSPTLVLPPMADHQASRLYMVQEHDSNARYAAASMLSPAATVSKVVGERAVHGNCEDPFFVADIGEITRQLNQWKSFLPRVEPFYAVKCNPDHRVVSSLASMNTGFDCASRAEIRQMLDLGVSPDRIIYAHPCKPASHLRFAAENGVDMMTFDNEDELHKIRRLAPNAKAVIRILTDDSKSLCKLGLKFGTPLTNTQYLLETAKSLGINVVGVSFHVGSGCLDENAFADAVSRARYVFDQGKALGFNFTLLDVGGGFPGNNEQSGVTFPKVAKVLNQALNQHFPDTQEDGSCETERIRIIAEPGRYFVASAFNLAVNVVARRVVAESPDEIDASSAFMYYVNDGVYGSFNCIMFDHQVVYPEAVTCNGQLYDSRNDCGANSGSSSSSYECSIWGPTCDSIDCIVPKTDMPELNVGDWLLFRNMGAYTLCAASQFNGFEKSTIVYIDTEN</sequence>
<keyword evidence="8" id="KW-1185">Reference proteome</keyword>
<keyword evidence="3 5" id="KW-0663">Pyridoxal phosphate</keyword>
<dbReference type="FunFam" id="3.20.20.10:FF:000005">
    <property type="entry name" value="Ornithine decarboxylase"/>
    <property type="match status" value="1"/>
</dbReference>